<comment type="catalytic activity">
    <reaction evidence="14">
        <text>5-phospho-beta-D-ribosylamine + glycine + ATP = N(1)-(5-phospho-beta-D-ribosyl)glycinamide + ADP + phosphate + H(+)</text>
        <dbReference type="Rhea" id="RHEA:17453"/>
        <dbReference type="ChEBI" id="CHEBI:15378"/>
        <dbReference type="ChEBI" id="CHEBI:30616"/>
        <dbReference type="ChEBI" id="CHEBI:43474"/>
        <dbReference type="ChEBI" id="CHEBI:57305"/>
        <dbReference type="ChEBI" id="CHEBI:58681"/>
        <dbReference type="ChEBI" id="CHEBI:143788"/>
        <dbReference type="ChEBI" id="CHEBI:456216"/>
        <dbReference type="EC" id="6.3.4.13"/>
    </reaction>
</comment>
<keyword evidence="5 14" id="KW-0436">Ligase</keyword>
<dbReference type="InterPro" id="IPR037123">
    <property type="entry name" value="PRibGlycinamide_synth_C_sf"/>
</dbReference>
<dbReference type="InterPro" id="IPR000115">
    <property type="entry name" value="PRibGlycinamide_synth"/>
</dbReference>
<keyword evidence="6" id="KW-0479">Metal-binding</keyword>
<evidence type="ECO:0000256" key="13">
    <source>
        <dbReference type="ARBA" id="ARBA00042864"/>
    </source>
</evidence>
<dbReference type="GO" id="GO:0009113">
    <property type="term" value="P:purine nucleobase biosynthetic process"/>
    <property type="evidence" value="ECO:0007669"/>
    <property type="project" value="InterPro"/>
</dbReference>
<keyword evidence="9 15" id="KW-0067">ATP-binding</keyword>
<dbReference type="Gene3D" id="3.40.50.20">
    <property type="match status" value="1"/>
</dbReference>
<evidence type="ECO:0000256" key="3">
    <source>
        <dbReference type="ARBA" id="ARBA00005174"/>
    </source>
</evidence>
<evidence type="ECO:0000256" key="10">
    <source>
        <dbReference type="ARBA" id="ARBA00023211"/>
    </source>
</evidence>
<comment type="pathway">
    <text evidence="3 14">Purine metabolism; IMP biosynthesis via de novo pathway; N(1)-(5-phospho-D-ribosyl)glycinamide from 5-phospho-alpha-D-ribose 1-diphosphate: step 2/2.</text>
</comment>
<dbReference type="FunFam" id="3.30.470.20:FF:000018">
    <property type="entry name" value="Trifunctional purine biosynthetic protein adenosine-3"/>
    <property type="match status" value="1"/>
</dbReference>
<evidence type="ECO:0000256" key="2">
    <source>
        <dbReference type="ARBA" id="ARBA00001946"/>
    </source>
</evidence>
<dbReference type="SMART" id="SM01209">
    <property type="entry name" value="GARS_A"/>
    <property type="match status" value="1"/>
</dbReference>
<evidence type="ECO:0000256" key="12">
    <source>
        <dbReference type="ARBA" id="ARBA00042242"/>
    </source>
</evidence>
<dbReference type="EC" id="6.3.4.13" evidence="4 14"/>
<dbReference type="SMART" id="SM01210">
    <property type="entry name" value="GARS_C"/>
    <property type="match status" value="1"/>
</dbReference>
<dbReference type="FunFam" id="3.90.600.10:FF:000001">
    <property type="entry name" value="Trifunctional purine biosynthetic protein adenosine-3"/>
    <property type="match status" value="1"/>
</dbReference>
<evidence type="ECO:0000256" key="4">
    <source>
        <dbReference type="ARBA" id="ARBA00013255"/>
    </source>
</evidence>
<evidence type="ECO:0000256" key="8">
    <source>
        <dbReference type="ARBA" id="ARBA00022755"/>
    </source>
</evidence>
<evidence type="ECO:0000256" key="11">
    <source>
        <dbReference type="ARBA" id="ARBA00038345"/>
    </source>
</evidence>
<dbReference type="EMBL" id="PHEX01000005">
    <property type="protein sequence ID" value="PKQ28769.1"/>
    <property type="molecule type" value="Genomic_DNA"/>
</dbReference>
<dbReference type="PANTHER" id="PTHR43472">
    <property type="entry name" value="PHOSPHORIBOSYLAMINE--GLYCINE LIGASE"/>
    <property type="match status" value="1"/>
</dbReference>
<dbReference type="Pfam" id="PF01071">
    <property type="entry name" value="GARS_A"/>
    <property type="match status" value="1"/>
</dbReference>
<comment type="caution">
    <text evidence="17">The sequence shown here is derived from an EMBL/GenBank/DDBJ whole genome shotgun (WGS) entry which is preliminary data.</text>
</comment>
<comment type="cofactor">
    <cofactor evidence="1">
        <name>Mn(2+)</name>
        <dbReference type="ChEBI" id="CHEBI:29035"/>
    </cofactor>
</comment>
<name>A0A2N3G7T3_9ACTN</name>
<protein>
    <recommendedName>
        <fullName evidence="4 14">Phosphoribosylamine--glycine ligase</fullName>
        <ecNumber evidence="4 14">6.3.4.13</ecNumber>
    </recommendedName>
    <alternativeName>
        <fullName evidence="14">GARS</fullName>
    </alternativeName>
    <alternativeName>
        <fullName evidence="12 14">Glycinamide ribonucleotide synthetase</fullName>
    </alternativeName>
    <alternativeName>
        <fullName evidence="13 14">Phosphoribosylglycinamide synthetase</fullName>
    </alternativeName>
</protein>
<gene>
    <name evidence="14" type="primary">purD</name>
    <name evidence="17" type="ORF">CVT63_00925</name>
</gene>
<comment type="similarity">
    <text evidence="11 14">Belongs to the GARS family.</text>
</comment>
<dbReference type="PROSITE" id="PS00184">
    <property type="entry name" value="GARS"/>
    <property type="match status" value="1"/>
</dbReference>
<organism evidence="17 18">
    <name type="scientific">Candidatus Anoxymicrobium japonicum</name>
    <dbReference type="NCBI Taxonomy" id="2013648"/>
    <lineage>
        <taxon>Bacteria</taxon>
        <taxon>Bacillati</taxon>
        <taxon>Actinomycetota</taxon>
        <taxon>Candidatus Geothermincolia</taxon>
        <taxon>Candidatus Geothermincolales</taxon>
        <taxon>Candidatus Anoxymicrobiaceae</taxon>
        <taxon>Candidatus Anoxymicrobium</taxon>
    </lineage>
</organism>
<accession>A0A2N3G7T3</accession>
<keyword evidence="10" id="KW-0464">Manganese</keyword>
<dbReference type="InterPro" id="IPR013815">
    <property type="entry name" value="ATP_grasp_subdomain_1"/>
</dbReference>
<keyword evidence="8 14" id="KW-0658">Purine biosynthesis</keyword>
<dbReference type="UniPathway" id="UPA00074">
    <property type="reaction ID" value="UER00125"/>
</dbReference>
<dbReference type="NCBIfam" id="TIGR00877">
    <property type="entry name" value="purD"/>
    <property type="match status" value="1"/>
</dbReference>
<evidence type="ECO:0000256" key="7">
    <source>
        <dbReference type="ARBA" id="ARBA00022741"/>
    </source>
</evidence>
<evidence type="ECO:0000256" key="14">
    <source>
        <dbReference type="HAMAP-Rule" id="MF_00138"/>
    </source>
</evidence>
<dbReference type="HAMAP" id="MF_00138">
    <property type="entry name" value="GARS"/>
    <property type="match status" value="1"/>
</dbReference>
<dbReference type="InterPro" id="IPR020560">
    <property type="entry name" value="PRibGlycinamide_synth_C-dom"/>
</dbReference>
<dbReference type="GO" id="GO:0006189">
    <property type="term" value="P:'de novo' IMP biosynthetic process"/>
    <property type="evidence" value="ECO:0007669"/>
    <property type="project" value="UniProtKB-UniRule"/>
</dbReference>
<proteinExistence type="inferred from homology"/>
<dbReference type="AlphaFoldDB" id="A0A2N3G7T3"/>
<sequence length="421" mass="44681">MKVMIVGSGGREHALAWKLSQSPLVSDILFVPGNGGMRQIGECVNADVADARAVAKIALEWGIDLTVVGPEAPLVAGIVDHFEERGLRAFGPSREAARLEGSKQFAKRILEDHGIPTGRAKVFDNFDDAREYVESQQTPLVVKADGLAAGKGVIIAKSAEVAVEALRDCLVENVFGESGAKVLIEEFMEGPEVSILSLSDGEAVAHMVPSQDHKRVFDGDQGPNTGGMGAYSPVPLLDAACEAAIHEQVMNGTVIAMRDEGVPYRGVLYGGLMLTSDGMKVLEFNARFGDPETQAVLPRMKSDLVPALRATIDGTVSSLEMDWSPEYCVCVVIASGGYPGKYSTGIPIRGLVAAATDSKVEIFHAGTALEDGEVVTSGGRVLNVVASGKDFAEARGLAYEAAERISFEGMHYRTDIGFRAL</sequence>
<feature type="domain" description="ATP-grasp" evidence="16">
    <location>
        <begin position="107"/>
        <end position="313"/>
    </location>
</feature>
<dbReference type="InterPro" id="IPR020562">
    <property type="entry name" value="PRibGlycinamide_synth_N"/>
</dbReference>
<reference evidence="17 18" key="1">
    <citation type="journal article" date="2017" name="ISME J.">
        <title>Potential for microbial H2 and metal transformations associated with novel bacteria and archaea in deep terrestrial subsurface sediments.</title>
        <authorList>
            <person name="Hernsdorf A.W."/>
            <person name="Amano Y."/>
            <person name="Miyakawa K."/>
            <person name="Ise K."/>
            <person name="Suzuki Y."/>
            <person name="Anantharaman K."/>
            <person name="Probst A."/>
            <person name="Burstein D."/>
            <person name="Thomas B.C."/>
            <person name="Banfield J.F."/>
        </authorList>
    </citation>
    <scope>NUCLEOTIDE SEQUENCE [LARGE SCALE GENOMIC DNA]</scope>
    <source>
        <strain evidence="17">HGW-Actinobacteria-3</strain>
    </source>
</reference>
<dbReference type="Pfam" id="PF02844">
    <property type="entry name" value="GARS_N"/>
    <property type="match status" value="1"/>
</dbReference>
<dbReference type="PANTHER" id="PTHR43472:SF1">
    <property type="entry name" value="PHOSPHORIBOSYLAMINE--GLYCINE LIGASE, CHLOROPLASTIC"/>
    <property type="match status" value="1"/>
</dbReference>
<evidence type="ECO:0000313" key="18">
    <source>
        <dbReference type="Proteomes" id="UP000233654"/>
    </source>
</evidence>
<dbReference type="SUPFAM" id="SSF52440">
    <property type="entry name" value="PreATP-grasp domain"/>
    <property type="match status" value="1"/>
</dbReference>
<dbReference type="InterPro" id="IPR011054">
    <property type="entry name" value="Rudment_hybrid_motif"/>
</dbReference>
<keyword evidence="7 15" id="KW-0547">Nucleotide-binding</keyword>
<dbReference type="GO" id="GO:0005524">
    <property type="term" value="F:ATP binding"/>
    <property type="evidence" value="ECO:0007669"/>
    <property type="project" value="UniProtKB-UniRule"/>
</dbReference>
<evidence type="ECO:0000256" key="9">
    <source>
        <dbReference type="ARBA" id="ARBA00022840"/>
    </source>
</evidence>
<evidence type="ECO:0000256" key="15">
    <source>
        <dbReference type="PROSITE-ProRule" id="PRU00409"/>
    </source>
</evidence>
<evidence type="ECO:0000256" key="6">
    <source>
        <dbReference type="ARBA" id="ARBA00022723"/>
    </source>
</evidence>
<dbReference type="FunFam" id="3.40.50.20:FF:000006">
    <property type="entry name" value="Phosphoribosylamine--glycine ligase, chloroplastic"/>
    <property type="match status" value="1"/>
</dbReference>
<dbReference type="InterPro" id="IPR016185">
    <property type="entry name" value="PreATP-grasp_dom_sf"/>
</dbReference>
<dbReference type="Gene3D" id="3.30.470.20">
    <property type="entry name" value="ATP-grasp fold, B domain"/>
    <property type="match status" value="1"/>
</dbReference>
<evidence type="ECO:0000313" key="17">
    <source>
        <dbReference type="EMBL" id="PKQ28769.1"/>
    </source>
</evidence>
<evidence type="ECO:0000259" key="16">
    <source>
        <dbReference type="PROSITE" id="PS50975"/>
    </source>
</evidence>
<dbReference type="Gene3D" id="3.90.600.10">
    <property type="entry name" value="Phosphoribosylglycinamide synthetase, C-terminal domain"/>
    <property type="match status" value="1"/>
</dbReference>
<dbReference type="InterPro" id="IPR011761">
    <property type="entry name" value="ATP-grasp"/>
</dbReference>
<dbReference type="InterPro" id="IPR020559">
    <property type="entry name" value="PRibGlycinamide_synth_CS"/>
</dbReference>
<dbReference type="PROSITE" id="PS50975">
    <property type="entry name" value="ATP_GRASP"/>
    <property type="match status" value="1"/>
</dbReference>
<dbReference type="GO" id="GO:0004637">
    <property type="term" value="F:phosphoribosylamine-glycine ligase activity"/>
    <property type="evidence" value="ECO:0007669"/>
    <property type="project" value="UniProtKB-UniRule"/>
</dbReference>
<dbReference type="SUPFAM" id="SSF51246">
    <property type="entry name" value="Rudiment single hybrid motif"/>
    <property type="match status" value="1"/>
</dbReference>
<dbReference type="Pfam" id="PF02843">
    <property type="entry name" value="GARS_C"/>
    <property type="match status" value="1"/>
</dbReference>
<dbReference type="SUPFAM" id="SSF56059">
    <property type="entry name" value="Glutathione synthetase ATP-binding domain-like"/>
    <property type="match status" value="1"/>
</dbReference>
<evidence type="ECO:0000256" key="5">
    <source>
        <dbReference type="ARBA" id="ARBA00022598"/>
    </source>
</evidence>
<dbReference type="GO" id="GO:0046872">
    <property type="term" value="F:metal ion binding"/>
    <property type="evidence" value="ECO:0007669"/>
    <property type="project" value="UniProtKB-KW"/>
</dbReference>
<dbReference type="Proteomes" id="UP000233654">
    <property type="component" value="Unassembled WGS sequence"/>
</dbReference>
<dbReference type="InterPro" id="IPR020561">
    <property type="entry name" value="PRibGlycinamid_synth_ATP-grasp"/>
</dbReference>
<dbReference type="Gene3D" id="3.30.1490.20">
    <property type="entry name" value="ATP-grasp fold, A domain"/>
    <property type="match status" value="1"/>
</dbReference>
<comment type="cofactor">
    <cofactor evidence="2">
        <name>Mg(2+)</name>
        <dbReference type="ChEBI" id="CHEBI:18420"/>
    </cofactor>
</comment>
<evidence type="ECO:0000256" key="1">
    <source>
        <dbReference type="ARBA" id="ARBA00001936"/>
    </source>
</evidence>